<organism evidence="1">
    <name type="scientific">uncultured Caudovirales phage</name>
    <dbReference type="NCBI Taxonomy" id="2100421"/>
    <lineage>
        <taxon>Viruses</taxon>
        <taxon>Duplodnaviria</taxon>
        <taxon>Heunggongvirae</taxon>
        <taxon>Uroviricota</taxon>
        <taxon>Caudoviricetes</taxon>
        <taxon>Peduoviridae</taxon>
        <taxon>Maltschvirus</taxon>
        <taxon>Maltschvirus maltsch</taxon>
    </lineage>
</organism>
<dbReference type="PROSITE" id="PS51257">
    <property type="entry name" value="PROKAR_LIPOPROTEIN"/>
    <property type="match status" value="1"/>
</dbReference>
<protein>
    <submittedName>
        <fullName evidence="1">Uncharacterized protein</fullName>
    </submittedName>
</protein>
<accession>A0A6J5MAQ5</accession>
<gene>
    <name evidence="1" type="ORF">UFOVP450_100</name>
</gene>
<dbReference type="EMBL" id="LR796421">
    <property type="protein sequence ID" value="CAB4143282.1"/>
    <property type="molecule type" value="Genomic_DNA"/>
</dbReference>
<reference evidence="1" key="1">
    <citation type="submission" date="2020-04" db="EMBL/GenBank/DDBJ databases">
        <authorList>
            <person name="Chiriac C."/>
            <person name="Salcher M."/>
            <person name="Ghai R."/>
            <person name="Kavagutti S V."/>
        </authorList>
    </citation>
    <scope>NUCLEOTIDE SEQUENCE</scope>
</reference>
<proteinExistence type="predicted"/>
<sequence length="71" mass="8050">MVNKVIAVALATLLIGCSPKVTQDLYWVDQYGELVPIIVTQKEDTTVYDFGTIIMQPDSTWRPDTINNIRH</sequence>
<name>A0A6J5MAQ5_9CAUD</name>
<evidence type="ECO:0000313" key="1">
    <source>
        <dbReference type="EMBL" id="CAB4143282.1"/>
    </source>
</evidence>